<sequence>MVSALLDERRADRDGCTPLLCAVKRNADANGDMLLHHVVMADSVPIVKLLLCFGAYLDVRNNSRKTASDVPNIDKKSVASVLRERRGHAKLALPNWHDAALSRLRREQQRRAMDYQRERRAAKDKGSGDVLRLLSLDGDGTRGLVIIQERHRRKGQTRNDGFCSNLSVWRMAGTTQKREKQKRQFCPAPFRFYSRDKHWGDSFLPPQRTPAKSQSIWCFSAIMTVLLSLPQNMCMTEFAFGKQRVVRVPHQPQLVFTNQVTNFDGAAVELARTICHDKKIPFFRITPQLRDEG</sequence>
<keyword evidence="1" id="KW-0378">Hydrolase</keyword>
<dbReference type="InterPro" id="IPR036770">
    <property type="entry name" value="Ankyrin_rpt-contain_sf"/>
</dbReference>
<gene>
    <name evidence="3" type="ORF">niasHT_020466</name>
</gene>
<name>A0ABD2JGI3_9BILA</name>
<feature type="repeat" description="ANK" evidence="2">
    <location>
        <begin position="30"/>
        <end position="62"/>
    </location>
</feature>
<reference evidence="3 4" key="1">
    <citation type="submission" date="2024-10" db="EMBL/GenBank/DDBJ databases">
        <authorList>
            <person name="Kim D."/>
        </authorList>
    </citation>
    <scope>NUCLEOTIDE SEQUENCE [LARGE SCALE GENOMIC DNA]</scope>
    <source>
        <strain evidence="3">BH-2024</strain>
    </source>
</reference>
<dbReference type="PROSITE" id="PS50088">
    <property type="entry name" value="ANK_REPEAT"/>
    <property type="match status" value="1"/>
</dbReference>
<protein>
    <submittedName>
        <fullName evidence="3">Uncharacterized protein</fullName>
    </submittedName>
</protein>
<organism evidence="3 4">
    <name type="scientific">Heterodera trifolii</name>
    <dbReference type="NCBI Taxonomy" id="157864"/>
    <lineage>
        <taxon>Eukaryota</taxon>
        <taxon>Metazoa</taxon>
        <taxon>Ecdysozoa</taxon>
        <taxon>Nematoda</taxon>
        <taxon>Chromadorea</taxon>
        <taxon>Rhabditida</taxon>
        <taxon>Tylenchina</taxon>
        <taxon>Tylenchomorpha</taxon>
        <taxon>Tylenchoidea</taxon>
        <taxon>Heteroderidae</taxon>
        <taxon>Heteroderinae</taxon>
        <taxon>Heterodera</taxon>
    </lineage>
</organism>
<evidence type="ECO:0000313" key="3">
    <source>
        <dbReference type="EMBL" id="KAL3089687.1"/>
    </source>
</evidence>
<dbReference type="GO" id="GO:0016787">
    <property type="term" value="F:hydrolase activity"/>
    <property type="evidence" value="ECO:0007669"/>
    <property type="project" value="UniProtKB-KW"/>
</dbReference>
<dbReference type="SUPFAM" id="SSF48403">
    <property type="entry name" value="Ankyrin repeat"/>
    <property type="match status" value="1"/>
</dbReference>
<keyword evidence="4" id="KW-1185">Reference proteome</keyword>
<comment type="caution">
    <text evidence="3">The sequence shown here is derived from an EMBL/GenBank/DDBJ whole genome shotgun (WGS) entry which is preliminary data.</text>
</comment>
<evidence type="ECO:0000313" key="4">
    <source>
        <dbReference type="Proteomes" id="UP001620626"/>
    </source>
</evidence>
<dbReference type="PANTHER" id="PTHR24139:SF34">
    <property type="entry name" value="85_88 KDA CALCIUM-INDEPENDENT PHOSPHOLIPASE A2"/>
    <property type="match status" value="1"/>
</dbReference>
<dbReference type="Proteomes" id="UP001620626">
    <property type="component" value="Unassembled WGS sequence"/>
</dbReference>
<keyword evidence="2" id="KW-0040">ANK repeat</keyword>
<accession>A0ABD2JGI3</accession>
<dbReference type="EMBL" id="JBICBT010000977">
    <property type="protein sequence ID" value="KAL3089687.1"/>
    <property type="molecule type" value="Genomic_DNA"/>
</dbReference>
<dbReference type="Pfam" id="PF00023">
    <property type="entry name" value="Ank"/>
    <property type="match status" value="1"/>
</dbReference>
<dbReference type="InterPro" id="IPR002110">
    <property type="entry name" value="Ankyrin_rpt"/>
</dbReference>
<proteinExistence type="predicted"/>
<dbReference type="InterPro" id="IPR047148">
    <property type="entry name" value="PLPL9"/>
</dbReference>
<evidence type="ECO:0000256" key="2">
    <source>
        <dbReference type="PROSITE-ProRule" id="PRU00023"/>
    </source>
</evidence>
<evidence type="ECO:0000256" key="1">
    <source>
        <dbReference type="ARBA" id="ARBA00022801"/>
    </source>
</evidence>
<dbReference type="AlphaFoldDB" id="A0ABD2JGI3"/>
<dbReference type="Gene3D" id="1.25.40.20">
    <property type="entry name" value="Ankyrin repeat-containing domain"/>
    <property type="match status" value="1"/>
</dbReference>
<dbReference type="PANTHER" id="PTHR24139">
    <property type="entry name" value="CALCIUM-INDEPENDENT PHOSPHOLIPASE A2"/>
    <property type="match status" value="1"/>
</dbReference>